<organism evidence="1 2">
    <name type="scientific">Arctium lappa</name>
    <name type="common">Greater burdock</name>
    <name type="synonym">Lappa major</name>
    <dbReference type="NCBI Taxonomy" id="4217"/>
    <lineage>
        <taxon>Eukaryota</taxon>
        <taxon>Viridiplantae</taxon>
        <taxon>Streptophyta</taxon>
        <taxon>Embryophyta</taxon>
        <taxon>Tracheophyta</taxon>
        <taxon>Spermatophyta</taxon>
        <taxon>Magnoliopsida</taxon>
        <taxon>eudicotyledons</taxon>
        <taxon>Gunneridae</taxon>
        <taxon>Pentapetalae</taxon>
        <taxon>asterids</taxon>
        <taxon>campanulids</taxon>
        <taxon>Asterales</taxon>
        <taxon>Asteraceae</taxon>
        <taxon>Carduoideae</taxon>
        <taxon>Cardueae</taxon>
        <taxon>Arctiinae</taxon>
        <taxon>Arctium</taxon>
    </lineage>
</organism>
<evidence type="ECO:0000313" key="1">
    <source>
        <dbReference type="EMBL" id="KAI3680995.1"/>
    </source>
</evidence>
<gene>
    <name evidence="1" type="ORF">L6452_35775</name>
</gene>
<dbReference type="Proteomes" id="UP001055879">
    <property type="component" value="Linkage Group LG13"/>
</dbReference>
<proteinExistence type="predicted"/>
<accession>A0ACB8Y830</accession>
<reference evidence="2" key="1">
    <citation type="journal article" date="2022" name="Mol. Ecol. Resour.">
        <title>The genomes of chicory, endive, great burdock and yacon provide insights into Asteraceae palaeo-polyploidization history and plant inulin production.</title>
        <authorList>
            <person name="Fan W."/>
            <person name="Wang S."/>
            <person name="Wang H."/>
            <person name="Wang A."/>
            <person name="Jiang F."/>
            <person name="Liu H."/>
            <person name="Zhao H."/>
            <person name="Xu D."/>
            <person name="Zhang Y."/>
        </authorList>
    </citation>
    <scope>NUCLEOTIDE SEQUENCE [LARGE SCALE GENOMIC DNA]</scope>
    <source>
        <strain evidence="2">cv. Niubang</strain>
    </source>
</reference>
<reference evidence="1 2" key="2">
    <citation type="journal article" date="2022" name="Mol. Ecol. Resour.">
        <title>The genomes of chicory, endive, great burdock and yacon provide insights into Asteraceae paleo-polyploidization history and plant inulin production.</title>
        <authorList>
            <person name="Fan W."/>
            <person name="Wang S."/>
            <person name="Wang H."/>
            <person name="Wang A."/>
            <person name="Jiang F."/>
            <person name="Liu H."/>
            <person name="Zhao H."/>
            <person name="Xu D."/>
            <person name="Zhang Y."/>
        </authorList>
    </citation>
    <scope>NUCLEOTIDE SEQUENCE [LARGE SCALE GENOMIC DNA]</scope>
    <source>
        <strain evidence="2">cv. Niubang</strain>
    </source>
</reference>
<evidence type="ECO:0000313" key="2">
    <source>
        <dbReference type="Proteomes" id="UP001055879"/>
    </source>
</evidence>
<protein>
    <submittedName>
        <fullName evidence="1">Uncharacterized protein</fullName>
    </submittedName>
</protein>
<name>A0ACB8Y830_ARCLA</name>
<sequence>MCQKFEESWLGRAIFTGGSPYAPVEYNGKVYISCHSNNAYIFPKFGLGLIIFSAIRVHDGMLLASSEALDEQAFGEKVFEKFRKWLISMHS</sequence>
<keyword evidence="2" id="KW-1185">Reference proteome</keyword>
<comment type="caution">
    <text evidence="1">The sequence shown here is derived from an EMBL/GenBank/DDBJ whole genome shotgun (WGS) entry which is preliminary data.</text>
</comment>
<dbReference type="EMBL" id="CM042059">
    <property type="protein sequence ID" value="KAI3680995.1"/>
    <property type="molecule type" value="Genomic_DNA"/>
</dbReference>